<dbReference type="InParanoid" id="G4Q8J0"/>
<evidence type="ECO:0000256" key="1">
    <source>
        <dbReference type="SAM" id="MobiDB-lite"/>
    </source>
</evidence>
<protein>
    <submittedName>
        <fullName evidence="2">Uncharacterized protein</fullName>
    </submittedName>
</protein>
<keyword evidence="3" id="KW-1185">Reference proteome</keyword>
<feature type="compositionally biased region" description="Basic and acidic residues" evidence="1">
    <location>
        <begin position="1"/>
        <end position="13"/>
    </location>
</feature>
<dbReference type="HOGENOM" id="CLU_3283343_0_0_9"/>
<reference evidence="2 3" key="1">
    <citation type="journal article" date="2011" name="J. Bacteriol.">
        <title>Complete genome sequence of Acidaminococcus intestini RYC-MR95, a Gram-negative bacterium from the phylum Firmicutes.</title>
        <authorList>
            <person name="D'Auria G."/>
            <person name="Galan J.C."/>
            <person name="Rodriguez-Alcayna M."/>
            <person name="Moya A."/>
            <person name="Baquero F."/>
            <person name="Latorre A."/>
        </authorList>
    </citation>
    <scope>NUCLEOTIDE SEQUENCE [LARGE SCALE GENOMIC DNA]</scope>
    <source>
        <strain evidence="2 3">RyC-MR95</strain>
    </source>
</reference>
<dbReference type="KEGG" id="ain:Acin_0375"/>
<feature type="compositionally biased region" description="Basic and acidic residues" evidence="1">
    <location>
        <begin position="30"/>
        <end position="40"/>
    </location>
</feature>
<dbReference type="AlphaFoldDB" id="G4Q8J0"/>
<evidence type="ECO:0000313" key="3">
    <source>
        <dbReference type="Proteomes" id="UP000007093"/>
    </source>
</evidence>
<proteinExistence type="predicted"/>
<sequence length="40" mass="4867">MYSWERKERKDNTRFPYPQKVNSKETGSQEGKKFDVTGWK</sequence>
<dbReference type="EMBL" id="CP003058">
    <property type="protein sequence ID" value="AEQ21619.1"/>
    <property type="molecule type" value="Genomic_DNA"/>
</dbReference>
<dbReference type="PATRIC" id="fig|568816.4.peg.367"/>
<feature type="compositionally biased region" description="Polar residues" evidence="1">
    <location>
        <begin position="20"/>
        <end position="29"/>
    </location>
</feature>
<dbReference type="Proteomes" id="UP000007093">
    <property type="component" value="Chromosome"/>
</dbReference>
<organism evidence="2 3">
    <name type="scientific">Acidaminococcus intestini (strain RyC-MR95)</name>
    <dbReference type="NCBI Taxonomy" id="568816"/>
    <lineage>
        <taxon>Bacteria</taxon>
        <taxon>Bacillati</taxon>
        <taxon>Bacillota</taxon>
        <taxon>Negativicutes</taxon>
        <taxon>Acidaminococcales</taxon>
        <taxon>Acidaminococcaceae</taxon>
        <taxon>Acidaminococcus</taxon>
    </lineage>
</organism>
<evidence type="ECO:0000313" key="2">
    <source>
        <dbReference type="EMBL" id="AEQ21619.1"/>
    </source>
</evidence>
<name>G4Q8J0_ACIIR</name>
<accession>G4Q8J0</accession>
<feature type="region of interest" description="Disordered" evidence="1">
    <location>
        <begin position="1"/>
        <end position="40"/>
    </location>
</feature>
<gene>
    <name evidence="2" type="ordered locus">Acin_0375</name>
</gene>